<dbReference type="Proteomes" id="UP000186323">
    <property type="component" value="Chromosome I"/>
</dbReference>
<proteinExistence type="predicted"/>
<dbReference type="EMBL" id="LT630450">
    <property type="protein sequence ID" value="SFV72116.1"/>
    <property type="molecule type" value="Genomic_DNA"/>
</dbReference>
<gene>
    <name evidence="2" type="ORF">DESPIGER_0218</name>
</gene>
<name>A0A1K1LBM4_9BACT</name>
<dbReference type="KEGG" id="dpg:DESPIGER_0218"/>
<feature type="region of interest" description="Disordered" evidence="1">
    <location>
        <begin position="1"/>
        <end position="78"/>
    </location>
</feature>
<organism evidence="2 3">
    <name type="scientific">Desulfovibrio piger</name>
    <dbReference type="NCBI Taxonomy" id="901"/>
    <lineage>
        <taxon>Bacteria</taxon>
        <taxon>Pseudomonadati</taxon>
        <taxon>Thermodesulfobacteriota</taxon>
        <taxon>Desulfovibrionia</taxon>
        <taxon>Desulfovibrionales</taxon>
        <taxon>Desulfovibrionaceae</taxon>
        <taxon>Desulfovibrio</taxon>
    </lineage>
</organism>
<sequence>MQFFISRHPSQDSRGGAATSACPPSFPYIFPPQPKLSGLYRGQPGTPPAKLRREGPAAGGSGRRAPRGWRHAKKTPSR</sequence>
<evidence type="ECO:0000313" key="3">
    <source>
        <dbReference type="Proteomes" id="UP000186323"/>
    </source>
</evidence>
<accession>A0A1K1LBM4</accession>
<feature type="compositionally biased region" description="Pro residues" evidence="1">
    <location>
        <begin position="24"/>
        <end position="34"/>
    </location>
</feature>
<reference evidence="3" key="1">
    <citation type="submission" date="2016-10" db="EMBL/GenBank/DDBJ databases">
        <authorList>
            <person name="Wegmann U."/>
        </authorList>
    </citation>
    <scope>NUCLEOTIDE SEQUENCE [LARGE SCALE GENOMIC DNA]</scope>
</reference>
<evidence type="ECO:0000313" key="2">
    <source>
        <dbReference type="EMBL" id="SFV72116.1"/>
    </source>
</evidence>
<keyword evidence="3" id="KW-1185">Reference proteome</keyword>
<dbReference type="AlphaFoldDB" id="A0A1K1LBM4"/>
<protein>
    <submittedName>
        <fullName evidence="2">Uncharacterized protein</fullName>
    </submittedName>
</protein>
<feature type="compositionally biased region" description="Basic residues" evidence="1">
    <location>
        <begin position="64"/>
        <end position="78"/>
    </location>
</feature>
<evidence type="ECO:0000256" key="1">
    <source>
        <dbReference type="SAM" id="MobiDB-lite"/>
    </source>
</evidence>